<dbReference type="EMBL" id="QGGL01000054">
    <property type="protein sequence ID" value="PWJ99240.1"/>
    <property type="molecule type" value="Genomic_DNA"/>
</dbReference>
<organism evidence="2 3">
    <name type="scientific">Tumebacillus permanentifrigoris</name>
    <dbReference type="NCBI Taxonomy" id="378543"/>
    <lineage>
        <taxon>Bacteria</taxon>
        <taxon>Bacillati</taxon>
        <taxon>Bacillota</taxon>
        <taxon>Bacilli</taxon>
        <taxon>Bacillales</taxon>
        <taxon>Alicyclobacillaceae</taxon>
        <taxon>Tumebacillus</taxon>
    </lineage>
</organism>
<proteinExistence type="predicted"/>
<evidence type="ECO:0000313" key="3">
    <source>
        <dbReference type="Proteomes" id="UP000245634"/>
    </source>
</evidence>
<gene>
    <name evidence="2" type="ORF">C7459_1542</name>
</gene>
<evidence type="ECO:0000256" key="1">
    <source>
        <dbReference type="SAM" id="SignalP"/>
    </source>
</evidence>
<evidence type="ECO:0008006" key="4">
    <source>
        <dbReference type="Google" id="ProtNLM"/>
    </source>
</evidence>
<name>A0A316D1Z3_9BACL</name>
<feature type="signal peptide" evidence="1">
    <location>
        <begin position="1"/>
        <end position="25"/>
    </location>
</feature>
<comment type="caution">
    <text evidence="2">The sequence shown here is derived from an EMBL/GenBank/DDBJ whole genome shotgun (WGS) entry which is preliminary data.</text>
</comment>
<keyword evidence="1" id="KW-0732">Signal</keyword>
<dbReference type="Proteomes" id="UP000245634">
    <property type="component" value="Unassembled WGS sequence"/>
</dbReference>
<dbReference type="RefSeq" id="WP_109691467.1">
    <property type="nucleotide sequence ID" value="NZ_QGGL01000054.1"/>
</dbReference>
<sequence>MKRKALSILMMLVMFCALLPVSAYAQDNGTETNKKVETVQSVPQNGEVKGKGKTVTHYQFRNVETGVIAPEAIIVGTISCDDGGGYWLVCSWNVTSTSRITRINLGVDISNGAIHGYSYVINTPAYQIGNVADEYVGAPGVYSAILTGTVTTFDGFYQLVPAKADYTTVY</sequence>
<dbReference type="AlphaFoldDB" id="A0A316D1Z3"/>
<reference evidence="2 3" key="1">
    <citation type="submission" date="2018-05" db="EMBL/GenBank/DDBJ databases">
        <title>Genomic Encyclopedia of Type Strains, Phase IV (KMG-IV): sequencing the most valuable type-strain genomes for metagenomic binning, comparative biology and taxonomic classification.</title>
        <authorList>
            <person name="Goeker M."/>
        </authorList>
    </citation>
    <scope>NUCLEOTIDE SEQUENCE [LARGE SCALE GENOMIC DNA]</scope>
    <source>
        <strain evidence="2 3">DSM 18773</strain>
    </source>
</reference>
<keyword evidence="3" id="KW-1185">Reference proteome</keyword>
<accession>A0A316D1Z3</accession>
<protein>
    <recommendedName>
        <fullName evidence="4">DUF5626 domain-containing protein</fullName>
    </recommendedName>
</protein>
<feature type="chain" id="PRO_5016314894" description="DUF5626 domain-containing protein" evidence="1">
    <location>
        <begin position="26"/>
        <end position="170"/>
    </location>
</feature>
<evidence type="ECO:0000313" key="2">
    <source>
        <dbReference type="EMBL" id="PWJ99240.1"/>
    </source>
</evidence>